<dbReference type="AlphaFoldDB" id="A0A4Z1EDY2"/>
<feature type="binding site" evidence="1">
    <location>
        <position position="657"/>
    </location>
    <ligand>
        <name>2-oxoglutarate</name>
        <dbReference type="ChEBI" id="CHEBI:16810"/>
    </ligand>
</feature>
<dbReference type="InterPro" id="IPR005123">
    <property type="entry name" value="Oxoglu/Fe-dep_dioxygenase_dom"/>
</dbReference>
<keyword evidence="5" id="KW-1185">Reference proteome</keyword>
<dbReference type="Gene3D" id="2.60.120.590">
    <property type="entry name" value="Alpha-ketoglutarate-dependent dioxygenase AlkB-like"/>
    <property type="match status" value="1"/>
</dbReference>
<feature type="compositionally biased region" description="Low complexity" evidence="2">
    <location>
        <begin position="15"/>
        <end position="44"/>
    </location>
</feature>
<accession>A0A4Z1EDY2</accession>
<feature type="compositionally biased region" description="Polar residues" evidence="2">
    <location>
        <begin position="57"/>
        <end position="79"/>
    </location>
</feature>
<dbReference type="InterPro" id="IPR027450">
    <property type="entry name" value="AlkB-like"/>
</dbReference>
<dbReference type="InterPro" id="IPR037151">
    <property type="entry name" value="AlkB-like_sf"/>
</dbReference>
<gene>
    <name evidence="4" type="ORF">BTUL_0189g00140</name>
</gene>
<dbReference type="PANTHER" id="PTHR31573">
    <property type="entry name" value="ALPHA-KETOGLUTARATE-DEPENDENT DIOXYGENASE ALKB HOMOLOG 2"/>
    <property type="match status" value="1"/>
</dbReference>
<dbReference type="SUPFAM" id="SSF51197">
    <property type="entry name" value="Clavaminate synthase-like"/>
    <property type="match status" value="1"/>
</dbReference>
<feature type="region of interest" description="Disordered" evidence="2">
    <location>
        <begin position="142"/>
        <end position="170"/>
    </location>
</feature>
<dbReference type="GO" id="GO:0035516">
    <property type="term" value="F:broad specificity oxidative DNA demethylase activity"/>
    <property type="evidence" value="ECO:0007669"/>
    <property type="project" value="TreeGrafter"/>
</dbReference>
<evidence type="ECO:0000256" key="2">
    <source>
        <dbReference type="SAM" id="MobiDB-lite"/>
    </source>
</evidence>
<evidence type="ECO:0000313" key="5">
    <source>
        <dbReference type="Proteomes" id="UP000297777"/>
    </source>
</evidence>
<reference evidence="4 5" key="1">
    <citation type="submission" date="2017-12" db="EMBL/GenBank/DDBJ databases">
        <title>Comparative genomics of Botrytis spp.</title>
        <authorList>
            <person name="Valero-Jimenez C.A."/>
            <person name="Tapia P."/>
            <person name="Veloso J."/>
            <person name="Silva-Moreno E."/>
            <person name="Staats M."/>
            <person name="Valdes J.H."/>
            <person name="Van Kan J.A.L."/>
        </authorList>
    </citation>
    <scope>NUCLEOTIDE SEQUENCE [LARGE SCALE GENOMIC DNA]</scope>
    <source>
        <strain evidence="4 5">Bt9001</strain>
    </source>
</reference>
<dbReference type="GO" id="GO:0006307">
    <property type="term" value="P:DNA alkylation repair"/>
    <property type="evidence" value="ECO:0007669"/>
    <property type="project" value="TreeGrafter"/>
</dbReference>
<protein>
    <recommendedName>
        <fullName evidence="3">Fe2OG dioxygenase domain-containing protein</fullName>
    </recommendedName>
</protein>
<dbReference type="InterPro" id="IPR032852">
    <property type="entry name" value="ALKBH2"/>
</dbReference>
<proteinExistence type="predicted"/>
<comment type="caution">
    <text evidence="4">The sequence shown here is derived from an EMBL/GenBank/DDBJ whole genome shotgun (WGS) entry which is preliminary data.</text>
</comment>
<dbReference type="Pfam" id="PF13532">
    <property type="entry name" value="2OG-FeII_Oxy_2"/>
    <property type="match status" value="1"/>
</dbReference>
<dbReference type="GO" id="GO:0008198">
    <property type="term" value="F:ferrous iron binding"/>
    <property type="evidence" value="ECO:0007669"/>
    <property type="project" value="TreeGrafter"/>
</dbReference>
<dbReference type="Proteomes" id="UP000297777">
    <property type="component" value="Unassembled WGS sequence"/>
</dbReference>
<organism evidence="4 5">
    <name type="scientific">Botrytis tulipae</name>
    <dbReference type="NCBI Taxonomy" id="87230"/>
    <lineage>
        <taxon>Eukaryota</taxon>
        <taxon>Fungi</taxon>
        <taxon>Dikarya</taxon>
        <taxon>Ascomycota</taxon>
        <taxon>Pezizomycotina</taxon>
        <taxon>Leotiomycetes</taxon>
        <taxon>Helotiales</taxon>
        <taxon>Sclerotiniaceae</taxon>
        <taxon>Botrytis</taxon>
    </lineage>
</organism>
<feature type="region of interest" description="Disordered" evidence="2">
    <location>
        <begin position="1"/>
        <end position="108"/>
    </location>
</feature>
<evidence type="ECO:0000259" key="3">
    <source>
        <dbReference type="PROSITE" id="PS51471"/>
    </source>
</evidence>
<dbReference type="OrthoDB" id="2163491at2759"/>
<dbReference type="PANTHER" id="PTHR31573:SF4">
    <property type="entry name" value="FE2OG DIOXYGENASE DOMAIN-CONTAINING PROTEIN"/>
    <property type="match status" value="1"/>
</dbReference>
<feature type="binding site" evidence="1">
    <location>
        <position position="648"/>
    </location>
    <ligand>
        <name>2-oxoglutarate</name>
        <dbReference type="ChEBI" id="CHEBI:16810"/>
    </ligand>
</feature>
<name>A0A4Z1EDY2_9HELO</name>
<dbReference type="GO" id="GO:0051747">
    <property type="term" value="F:cytosine C-5 DNA demethylase activity"/>
    <property type="evidence" value="ECO:0007669"/>
    <property type="project" value="TreeGrafter"/>
</dbReference>
<dbReference type="EMBL" id="PQXH01000189">
    <property type="protein sequence ID" value="TGO08843.1"/>
    <property type="molecule type" value="Genomic_DNA"/>
</dbReference>
<feature type="domain" description="Fe2OG dioxygenase" evidence="3">
    <location>
        <begin position="639"/>
        <end position="751"/>
    </location>
</feature>
<evidence type="ECO:0000256" key="1">
    <source>
        <dbReference type="PIRSR" id="PIRSR632852-1"/>
    </source>
</evidence>
<evidence type="ECO:0000313" key="4">
    <source>
        <dbReference type="EMBL" id="TGO08843.1"/>
    </source>
</evidence>
<dbReference type="PROSITE" id="PS51471">
    <property type="entry name" value="FE2OG_OXY"/>
    <property type="match status" value="1"/>
</dbReference>
<sequence length="831" mass="92326">MISLKVRQQRDKTSLSDNLKSSSSTSDILRPSSSGSETSMSSISDTKEENLGFFMNQDYSPQNEDGTWSETNLPANLFNTPSPPSTTQEVSSPPPPPPRRSTRANKNVQPKLDQFFERTEKPMVPAKRKAVVSNVEGLLTDTAEESLEPPRKKVMTTPPRQPSRATLPKSRKAAAKVKELPSLENATLNKPEAWGEPPVWAEKRQQLCSSLPYHKGYESAAYRTNGMIAGFLANQGVGPRDIFIEDIYITSVGGGKSKGEDGETKRVKDQDFSSIAISFQRTMEAKLPIAMIAGQRNTICPVKLNHHFNVLDFFHITDIWCELESGLKMWKVRMEKIDLTKRSWWSPIDSVAHLSQGYDGVKTVVQTCGACNTSCKTIYTQGWTCRSPQCEAFYVFDHQVDVDDLQYCAEFLQERTPYTGAAPPPLRPEPVTDADLVGEDIFGVEERCKQGIVCPKCHGCIRRLEWRQWTCETPGCDFTHTITQVPVPITKAIEGNNVIVDQSPIVFAHEAVRVNHKPIGHYDVYELQLPGETTEAGWIQVFRSNGLINSQPGGPNDLFQGMQKDDYKLRRGPARHPGLPMEIVTAHFASNFGAPYKFLVAHEANSFEDAPVPILQAMQRMTWAGQQAFSGKKDAKFTPFNEVLALGYFENMHIGYHDDGEDTLGETVATLSLGASSTMCFRPKKKSTIGGVLKPGKGNLGSKAAKKDYVKVTLNHGDIIVMYGSGIHKYYEHAVTPHGLLRFALTCRHVKPELLSPEDRIICAEKSALPANFADYAYDGDIGVSENPSRPTNEGDDDDLTKLKKFIVAKKLSGELTKVDCMELRDIILDL</sequence>